<name>A0A2J6RL88_HYAVF</name>
<evidence type="ECO:0000313" key="7">
    <source>
        <dbReference type="Proteomes" id="UP000235786"/>
    </source>
</evidence>
<gene>
    <name evidence="6" type="ORF">L207DRAFT_429401</name>
</gene>
<dbReference type="Pfam" id="PF18158">
    <property type="entry name" value="AidB_N"/>
    <property type="match status" value="1"/>
</dbReference>
<dbReference type="Gene3D" id="2.40.110.20">
    <property type="match status" value="1"/>
</dbReference>
<evidence type="ECO:0000259" key="4">
    <source>
        <dbReference type="Pfam" id="PF00441"/>
    </source>
</evidence>
<proteinExistence type="inferred from homology"/>
<dbReference type="Gene3D" id="1.20.140.10">
    <property type="entry name" value="Butyryl-CoA Dehydrogenase, subunit A, domain 3"/>
    <property type="match status" value="1"/>
</dbReference>
<keyword evidence="7" id="KW-1185">Reference proteome</keyword>
<dbReference type="InterPro" id="IPR009075">
    <property type="entry name" value="AcylCo_DH/oxidase_C"/>
</dbReference>
<evidence type="ECO:0000256" key="3">
    <source>
        <dbReference type="ARBA" id="ARBA00022827"/>
    </source>
</evidence>
<keyword evidence="2" id="KW-0285">Flavoprotein</keyword>
<dbReference type="InterPro" id="IPR036250">
    <property type="entry name" value="AcylCo_DH-like_C"/>
</dbReference>
<feature type="domain" description="Adaptive response protein AidB N-terminal" evidence="5">
    <location>
        <begin position="49"/>
        <end position="178"/>
    </location>
</feature>
<evidence type="ECO:0000259" key="5">
    <source>
        <dbReference type="Pfam" id="PF18158"/>
    </source>
</evidence>
<reference evidence="6 7" key="1">
    <citation type="submission" date="2016-04" db="EMBL/GenBank/DDBJ databases">
        <title>A degradative enzymes factory behind the ericoid mycorrhizal symbiosis.</title>
        <authorList>
            <consortium name="DOE Joint Genome Institute"/>
            <person name="Martino E."/>
            <person name="Morin E."/>
            <person name="Grelet G."/>
            <person name="Kuo A."/>
            <person name="Kohler A."/>
            <person name="Daghino S."/>
            <person name="Barry K."/>
            <person name="Choi C."/>
            <person name="Cichocki N."/>
            <person name="Clum A."/>
            <person name="Copeland A."/>
            <person name="Hainaut M."/>
            <person name="Haridas S."/>
            <person name="Labutti K."/>
            <person name="Lindquist E."/>
            <person name="Lipzen A."/>
            <person name="Khouja H.-R."/>
            <person name="Murat C."/>
            <person name="Ohm R."/>
            <person name="Olson A."/>
            <person name="Spatafora J."/>
            <person name="Veneault-Fourrey C."/>
            <person name="Henrissat B."/>
            <person name="Grigoriev I."/>
            <person name="Martin F."/>
            <person name="Perotto S."/>
        </authorList>
    </citation>
    <scope>NUCLEOTIDE SEQUENCE [LARGE SCALE GENOMIC DNA]</scope>
    <source>
        <strain evidence="6 7">F</strain>
    </source>
</reference>
<organism evidence="6 7">
    <name type="scientific">Hyaloscypha variabilis (strain UAMH 11265 / GT02V1 / F)</name>
    <name type="common">Meliniomyces variabilis</name>
    <dbReference type="NCBI Taxonomy" id="1149755"/>
    <lineage>
        <taxon>Eukaryota</taxon>
        <taxon>Fungi</taxon>
        <taxon>Dikarya</taxon>
        <taxon>Ascomycota</taxon>
        <taxon>Pezizomycotina</taxon>
        <taxon>Leotiomycetes</taxon>
        <taxon>Helotiales</taxon>
        <taxon>Hyaloscyphaceae</taxon>
        <taxon>Hyaloscypha</taxon>
        <taxon>Hyaloscypha variabilis</taxon>
    </lineage>
</organism>
<dbReference type="PANTHER" id="PTHR42707:SF2">
    <property type="entry name" value="ACD11 DEHYDROGENASE"/>
    <property type="match status" value="1"/>
</dbReference>
<keyword evidence="3" id="KW-0274">FAD</keyword>
<dbReference type="InterPro" id="IPR052904">
    <property type="entry name" value="Acyl-CoA_dehydrogenase-like"/>
</dbReference>
<dbReference type="PANTHER" id="PTHR42707">
    <property type="entry name" value="ACYL-COA DEHYDROGENASE"/>
    <property type="match status" value="1"/>
</dbReference>
<evidence type="ECO:0000256" key="1">
    <source>
        <dbReference type="ARBA" id="ARBA00009347"/>
    </source>
</evidence>
<dbReference type="InterPro" id="IPR009100">
    <property type="entry name" value="AcylCoA_DH/oxidase_NM_dom_sf"/>
</dbReference>
<protein>
    <submittedName>
        <fullName evidence="6">Acyl-CoA dehydrogenase/oxidase C-terminal</fullName>
    </submittedName>
</protein>
<dbReference type="Pfam" id="PF00441">
    <property type="entry name" value="Acyl-CoA_dh_1"/>
    <property type="match status" value="1"/>
</dbReference>
<accession>A0A2J6RL88</accession>
<dbReference type="Proteomes" id="UP000235786">
    <property type="component" value="Unassembled WGS sequence"/>
</dbReference>
<evidence type="ECO:0000256" key="2">
    <source>
        <dbReference type="ARBA" id="ARBA00022630"/>
    </source>
</evidence>
<dbReference type="OrthoDB" id="10251155at2759"/>
<dbReference type="EMBL" id="KZ613947">
    <property type="protein sequence ID" value="PMD39275.1"/>
    <property type="molecule type" value="Genomic_DNA"/>
</dbReference>
<feature type="domain" description="Acyl-CoA dehydrogenase/oxidase C-terminal" evidence="4">
    <location>
        <begin position="435"/>
        <end position="498"/>
    </location>
</feature>
<dbReference type="GO" id="GO:0003995">
    <property type="term" value="F:acyl-CoA dehydrogenase activity"/>
    <property type="evidence" value="ECO:0007669"/>
    <property type="project" value="TreeGrafter"/>
</dbReference>
<dbReference type="SUPFAM" id="SSF47203">
    <property type="entry name" value="Acyl-CoA dehydrogenase C-terminal domain-like"/>
    <property type="match status" value="1"/>
</dbReference>
<comment type="similarity">
    <text evidence="1">Belongs to the acyl-CoA dehydrogenase family.</text>
</comment>
<dbReference type="AlphaFoldDB" id="A0A2J6RL88"/>
<dbReference type="STRING" id="1149755.A0A2J6RL88"/>
<dbReference type="SUPFAM" id="SSF56645">
    <property type="entry name" value="Acyl-CoA dehydrogenase NM domain-like"/>
    <property type="match status" value="1"/>
</dbReference>
<dbReference type="InterPro" id="IPR041504">
    <property type="entry name" value="AidB_N"/>
</dbReference>
<sequence>MGSTQRKPSTANDGFFQTVPTIPNQFYDDVSVQRVMNLFLPSSVIESIIPDLAKFGDEILSKQIFDWVTDAERNVPYVRGGGRDAFGRRTSELVVSEGWRQLQNFGIENGIVATGYEQKYSETTRVVQMLKHHLWTGSNANVMCPSAMTDGAAKLLKTHLASDQLGPTTRRVFQDAYDRVTSRDPRNAWTSGQWMTERSGGSDVSGTETIATYAPISEDASASNIPLGPWRIDGFKWFSSATDSSMTILLAQTPKGLSTFFAPIYRNSSTAGTLNNEKVSNGIFIQRLKNKFGTKSLPTAELELSGTRGYLIGKEGQGIQEISAILNITRLYSAVSAVGYLGRGLAIAKSFARVREIGAGKGKRLMLKDSPLHMNTMAKIAGEYHSLNLFTFLGALLLGLSEQDPVPTPIEPSSSRAGLQPNDPADVQLMLRLLFPVLKASVCKRSIHALQECMEALGGVGYLDNTENETINIARIYRDCCVLSIWEGTTDVLASDTLRVLSGRNGNDVLNAVDRWISKALGAGVGRAQFAGAKTDIAAAWGTLRDRAQKESHEQLLPSARDILFQISDIIMSVLLIVDAEHDANPAAIAVCFRFLKRHSLTNRGAPESLEGDLGMNQKIVYGDGARTSSTAQSKL</sequence>
<evidence type="ECO:0000313" key="6">
    <source>
        <dbReference type="EMBL" id="PMD39275.1"/>
    </source>
</evidence>